<keyword evidence="3" id="KW-1185">Reference proteome</keyword>
<organism evidence="2 3">
    <name type="scientific">Desulfosporosinus nitroreducens</name>
    <dbReference type="NCBI Taxonomy" id="2018668"/>
    <lineage>
        <taxon>Bacteria</taxon>
        <taxon>Bacillati</taxon>
        <taxon>Bacillota</taxon>
        <taxon>Clostridia</taxon>
        <taxon>Eubacteriales</taxon>
        <taxon>Desulfitobacteriaceae</taxon>
        <taxon>Desulfosporosinus</taxon>
    </lineage>
</organism>
<evidence type="ECO:0000313" key="3">
    <source>
        <dbReference type="Proteomes" id="UP001176021"/>
    </source>
</evidence>
<sequence length="244" mass="28210">MDEKVIDDHLRGRDNLVVGIYPLCLDETCHFLAIDFDDGEWQKDISQFRDVCSEFDLPVAIERSRSGNGAHAWIFFEGPIAATLARKLGSALLTYAMNKRHEITFKSYDRFFPNQDTMPRGGLGNLIALPLQKAARGKNNSVFIDANFEPFKDQWGFMVTIQRLSEDDVIMLISKICNGNELGILKRDDQEEPQKPWETNSSVKLLEIEYKKVQAEIQRLIDYLLKEGKFHSKRTLWKYLQRGY</sequence>
<comment type="caution">
    <text evidence="2">The sequence shown here is derived from an EMBL/GenBank/DDBJ whole genome shotgun (WGS) entry which is preliminary data.</text>
</comment>
<dbReference type="Proteomes" id="UP001176021">
    <property type="component" value="Unassembled WGS sequence"/>
</dbReference>
<evidence type="ECO:0000259" key="1">
    <source>
        <dbReference type="Pfam" id="PF22548"/>
    </source>
</evidence>
<dbReference type="Pfam" id="PF22548">
    <property type="entry name" value="AEP-TOTE"/>
    <property type="match status" value="1"/>
</dbReference>
<gene>
    <name evidence="2" type="ORF">M8H41_25040</name>
</gene>
<dbReference type="InterPro" id="IPR054347">
    <property type="entry name" value="TOTE_primase"/>
</dbReference>
<proteinExistence type="predicted"/>
<reference evidence="2" key="1">
    <citation type="submission" date="2022-05" db="EMBL/GenBank/DDBJ databases">
        <title>Expanded diversity of anoxic marine methylotrophy in a Black Sea sulfate reducing microorganism.</title>
        <authorList>
            <person name="Fischer P.Q."/>
            <person name="Stams A.J.M."/>
            <person name="Villanueva L."/>
            <person name="Sousa D.Z."/>
        </authorList>
    </citation>
    <scope>NUCLEOTIDE SEQUENCE</scope>
    <source>
        <strain evidence="2">P130</strain>
    </source>
</reference>
<dbReference type="EMBL" id="JAMJEV010000046">
    <property type="protein sequence ID" value="MDO0826050.1"/>
    <property type="molecule type" value="Genomic_DNA"/>
</dbReference>
<protein>
    <recommendedName>
        <fullName evidence="1">TOTE conflict system primase domain-containing protein</fullName>
    </recommendedName>
</protein>
<evidence type="ECO:0000313" key="2">
    <source>
        <dbReference type="EMBL" id="MDO0826050.1"/>
    </source>
</evidence>
<name>A0ABT8QZI7_9FIRM</name>
<accession>A0ABT8QZI7</accession>
<feature type="domain" description="TOTE conflict system primase" evidence="1">
    <location>
        <begin position="1"/>
        <end position="169"/>
    </location>
</feature>